<proteinExistence type="predicted"/>
<evidence type="ECO:0000313" key="2">
    <source>
        <dbReference type="EMBL" id="MBB6145522.1"/>
    </source>
</evidence>
<comment type="caution">
    <text evidence="2">The sequence shown here is derived from an EMBL/GenBank/DDBJ whole genome shotgun (WGS) entry which is preliminary data.</text>
</comment>
<dbReference type="Proteomes" id="UP000538666">
    <property type="component" value="Unassembled WGS sequence"/>
</dbReference>
<name>A0A841JVW4_9BACT</name>
<evidence type="ECO:0000256" key="1">
    <source>
        <dbReference type="SAM" id="Phobius"/>
    </source>
</evidence>
<reference evidence="2 3" key="1">
    <citation type="submission" date="2020-08" db="EMBL/GenBank/DDBJ databases">
        <title>Genomic Encyclopedia of Type Strains, Phase IV (KMG-IV): sequencing the most valuable type-strain genomes for metagenomic binning, comparative biology and taxonomic classification.</title>
        <authorList>
            <person name="Goeker M."/>
        </authorList>
    </citation>
    <scope>NUCLEOTIDE SEQUENCE [LARGE SCALE GENOMIC DNA]</scope>
    <source>
        <strain evidence="2 3">DSM 103733</strain>
    </source>
</reference>
<keyword evidence="1" id="KW-0472">Membrane</keyword>
<sequence>MSAYLLLIVAVLSRVVPHPSWFNFTAVGGSLLFFGARRPLRQAILPVAVLAATDYYLTSFVYRYPFHVQDYLLTWAWYAAVIVLGHFLLAQKASALRVTAAVLIAPTSFFLVSNFTAWVTATTLYPRSLAGLGMSYVAGLPFYRNDLLATAAVAALVFGVPAIARQMGPQSHPAGA</sequence>
<organism evidence="2 3">
    <name type="scientific">Silvibacterium bohemicum</name>
    <dbReference type="NCBI Taxonomy" id="1577686"/>
    <lineage>
        <taxon>Bacteria</taxon>
        <taxon>Pseudomonadati</taxon>
        <taxon>Acidobacteriota</taxon>
        <taxon>Terriglobia</taxon>
        <taxon>Terriglobales</taxon>
        <taxon>Acidobacteriaceae</taxon>
        <taxon>Silvibacterium</taxon>
    </lineage>
</organism>
<accession>A0A841JVW4</accession>
<dbReference type="EMBL" id="JACHEK010000007">
    <property type="protein sequence ID" value="MBB6145522.1"/>
    <property type="molecule type" value="Genomic_DNA"/>
</dbReference>
<dbReference type="OrthoDB" id="9806699at2"/>
<dbReference type="InterPro" id="IPR046487">
    <property type="entry name" value="DUF6580"/>
</dbReference>
<keyword evidence="1" id="KW-0812">Transmembrane</keyword>
<protein>
    <submittedName>
        <fullName evidence="2">Uncharacterized protein</fullName>
    </submittedName>
</protein>
<feature type="transmembrane region" description="Helical" evidence="1">
    <location>
        <begin position="43"/>
        <end position="65"/>
    </location>
</feature>
<dbReference type="RefSeq" id="WP_050060590.1">
    <property type="nucleotide sequence ID" value="NZ_JACHEK010000007.1"/>
</dbReference>
<keyword evidence="1" id="KW-1133">Transmembrane helix</keyword>
<feature type="transmembrane region" description="Helical" evidence="1">
    <location>
        <begin position="71"/>
        <end position="89"/>
    </location>
</feature>
<keyword evidence="3" id="KW-1185">Reference proteome</keyword>
<feature type="transmembrane region" description="Helical" evidence="1">
    <location>
        <begin position="20"/>
        <end position="36"/>
    </location>
</feature>
<feature type="transmembrane region" description="Helical" evidence="1">
    <location>
        <begin position="147"/>
        <end position="164"/>
    </location>
</feature>
<evidence type="ECO:0000313" key="3">
    <source>
        <dbReference type="Proteomes" id="UP000538666"/>
    </source>
</evidence>
<feature type="transmembrane region" description="Helical" evidence="1">
    <location>
        <begin position="101"/>
        <end position="127"/>
    </location>
</feature>
<gene>
    <name evidence="2" type="ORF">HNQ77_003483</name>
</gene>
<dbReference type="AlphaFoldDB" id="A0A841JVW4"/>
<dbReference type="Pfam" id="PF20221">
    <property type="entry name" value="DUF6580"/>
    <property type="match status" value="1"/>
</dbReference>